<keyword evidence="5" id="KW-0808">Transferase</keyword>
<dbReference type="GO" id="GO:0003723">
    <property type="term" value="F:RNA binding"/>
    <property type="evidence" value="ECO:0007669"/>
    <property type="project" value="UniProtKB-KW"/>
</dbReference>
<dbReference type="Gene3D" id="3.40.50.150">
    <property type="entry name" value="Vaccinia Virus protein VP39"/>
    <property type="match status" value="1"/>
</dbReference>
<keyword evidence="8" id="KW-0460">Magnesium</keyword>
<sequence length="352" mass="39183">MAPHFFPPMWEQRRICIARTLYAQRVQSVVEVGCGEGNVLAFLASSADDDEHPITRLVGIDIDGNALAMAREQLQPTAAERRDLRVDPLSIELYHGNAMELIDGLQGDAVVCTEVLEHVSEQKGVRSLTRAVLGGYRPRIAVFTTPNAEFNVNFPALCYGSPEARFRDADHKFEWTRAQFSTWAHRAARDFGYNVTLSGIGMTMRNAAEDFVNCGGCSQMAVFVRLDDVSQELGTGQESKLGREEIVEEPEGDEESENDEGSKGPPSLFAVIDYPKFAEAPMDALALQSLVRQTALRIADSSQTFQAEDLWAVLEIRQQFKRRRALLEWLTDSEHADATKSLHTPSSFTIRS</sequence>
<protein>
    <recommendedName>
        <fullName evidence="3">Small RNA 2'-O-methyltransferase</fullName>
        <ecNumber evidence="11">2.1.1.386</ecNumber>
    </recommendedName>
</protein>
<dbReference type="GO" id="GO:0090486">
    <property type="term" value="F:small RNA 2'-O-methyltransferase activity"/>
    <property type="evidence" value="ECO:0007669"/>
    <property type="project" value="UniProtKB-EC"/>
</dbReference>
<evidence type="ECO:0000256" key="3">
    <source>
        <dbReference type="ARBA" id="ARBA00021330"/>
    </source>
</evidence>
<proteinExistence type="inferred from homology"/>
<keyword evidence="10" id="KW-0943">RNA-mediated gene silencing</keyword>
<dbReference type="InterPro" id="IPR013217">
    <property type="entry name" value="Methyltransf_12"/>
</dbReference>
<dbReference type="OrthoDB" id="2154311at2759"/>
<dbReference type="PANTHER" id="PTHR21404:SF3">
    <property type="entry name" value="SMALL RNA 2'-O-METHYLTRANSFERASE"/>
    <property type="match status" value="1"/>
</dbReference>
<keyword evidence="7" id="KW-0479">Metal-binding</keyword>
<dbReference type="InterPro" id="IPR026610">
    <property type="entry name" value="Hen1"/>
</dbReference>
<keyword evidence="4" id="KW-0489">Methyltransferase</keyword>
<dbReference type="PANTHER" id="PTHR21404">
    <property type="entry name" value="HEN1"/>
    <property type="match status" value="1"/>
</dbReference>
<dbReference type="STRING" id="763665.A0A2G5BGC2"/>
<dbReference type="Pfam" id="PF08242">
    <property type="entry name" value="Methyltransf_12"/>
    <property type="match status" value="1"/>
</dbReference>
<evidence type="ECO:0000256" key="2">
    <source>
        <dbReference type="ARBA" id="ARBA00009026"/>
    </source>
</evidence>
<evidence type="ECO:0000256" key="13">
    <source>
        <dbReference type="SAM" id="MobiDB-lite"/>
    </source>
</evidence>
<evidence type="ECO:0000256" key="9">
    <source>
        <dbReference type="ARBA" id="ARBA00022884"/>
    </source>
</evidence>
<feature type="compositionally biased region" description="Acidic residues" evidence="13">
    <location>
        <begin position="246"/>
        <end position="259"/>
    </location>
</feature>
<dbReference type="Proteomes" id="UP000242474">
    <property type="component" value="Unassembled WGS sequence"/>
</dbReference>
<evidence type="ECO:0000256" key="7">
    <source>
        <dbReference type="ARBA" id="ARBA00022723"/>
    </source>
</evidence>
<dbReference type="GO" id="GO:0001510">
    <property type="term" value="P:RNA methylation"/>
    <property type="evidence" value="ECO:0007669"/>
    <property type="project" value="InterPro"/>
</dbReference>
<evidence type="ECO:0000313" key="16">
    <source>
        <dbReference type="Proteomes" id="UP000242474"/>
    </source>
</evidence>
<name>A0A2G5BGC2_COERN</name>
<evidence type="ECO:0000256" key="11">
    <source>
        <dbReference type="ARBA" id="ARBA00035025"/>
    </source>
</evidence>
<comment type="cofactor">
    <cofactor evidence="1">
        <name>Mg(2+)</name>
        <dbReference type="ChEBI" id="CHEBI:18420"/>
    </cofactor>
</comment>
<dbReference type="EC" id="2.1.1.386" evidence="11"/>
<feature type="domain" description="Methyltransferase type 12" evidence="14">
    <location>
        <begin position="30"/>
        <end position="125"/>
    </location>
</feature>
<dbReference type="GO" id="GO:0046872">
    <property type="term" value="F:metal ion binding"/>
    <property type="evidence" value="ECO:0007669"/>
    <property type="project" value="UniProtKB-KW"/>
</dbReference>
<dbReference type="CDD" id="cd02440">
    <property type="entry name" value="AdoMet_MTases"/>
    <property type="match status" value="1"/>
</dbReference>
<dbReference type="GO" id="GO:0005634">
    <property type="term" value="C:nucleus"/>
    <property type="evidence" value="ECO:0007669"/>
    <property type="project" value="TreeGrafter"/>
</dbReference>
<evidence type="ECO:0000256" key="5">
    <source>
        <dbReference type="ARBA" id="ARBA00022679"/>
    </source>
</evidence>
<evidence type="ECO:0000256" key="10">
    <source>
        <dbReference type="ARBA" id="ARBA00023158"/>
    </source>
</evidence>
<dbReference type="GO" id="GO:0005737">
    <property type="term" value="C:cytoplasm"/>
    <property type="evidence" value="ECO:0007669"/>
    <property type="project" value="TreeGrafter"/>
</dbReference>
<evidence type="ECO:0000256" key="12">
    <source>
        <dbReference type="ARBA" id="ARBA00048418"/>
    </source>
</evidence>
<dbReference type="EMBL" id="KZ303491">
    <property type="protein sequence ID" value="PIA18078.1"/>
    <property type="molecule type" value="Genomic_DNA"/>
</dbReference>
<reference evidence="15 16" key="1">
    <citation type="journal article" date="2015" name="Genome Biol. Evol.">
        <title>Phylogenomic analyses indicate that early fungi evolved digesting cell walls of algal ancestors of land plants.</title>
        <authorList>
            <person name="Chang Y."/>
            <person name="Wang S."/>
            <person name="Sekimoto S."/>
            <person name="Aerts A.L."/>
            <person name="Choi C."/>
            <person name="Clum A."/>
            <person name="LaButti K.M."/>
            <person name="Lindquist E.A."/>
            <person name="Yee Ngan C."/>
            <person name="Ohm R.A."/>
            <person name="Salamov A.A."/>
            <person name="Grigoriev I.V."/>
            <person name="Spatafora J.W."/>
            <person name="Berbee M.L."/>
        </authorList>
    </citation>
    <scope>NUCLEOTIDE SEQUENCE [LARGE SCALE GENOMIC DNA]</scope>
    <source>
        <strain evidence="15 16">NRRL 1564</strain>
    </source>
</reference>
<comment type="catalytic activity">
    <reaction evidence="12">
        <text>small RNA 3'-end nucleotide + S-adenosyl-L-methionine = small RNA 3'-end 2'-O-methylnucleotide + S-adenosyl-L-homocysteine + H(+)</text>
        <dbReference type="Rhea" id="RHEA:37887"/>
        <dbReference type="Rhea" id="RHEA-COMP:10415"/>
        <dbReference type="Rhea" id="RHEA-COMP:10416"/>
        <dbReference type="ChEBI" id="CHEBI:15378"/>
        <dbReference type="ChEBI" id="CHEBI:57856"/>
        <dbReference type="ChEBI" id="CHEBI:59789"/>
        <dbReference type="ChEBI" id="CHEBI:74896"/>
        <dbReference type="ChEBI" id="CHEBI:74898"/>
        <dbReference type="EC" id="2.1.1.386"/>
    </reaction>
</comment>
<accession>A0A2G5BGC2</accession>
<evidence type="ECO:0000313" key="15">
    <source>
        <dbReference type="EMBL" id="PIA18078.1"/>
    </source>
</evidence>
<keyword evidence="16" id="KW-1185">Reference proteome</keyword>
<dbReference type="InterPro" id="IPR029063">
    <property type="entry name" value="SAM-dependent_MTases_sf"/>
</dbReference>
<feature type="region of interest" description="Disordered" evidence="13">
    <location>
        <begin position="234"/>
        <end position="266"/>
    </location>
</feature>
<evidence type="ECO:0000256" key="8">
    <source>
        <dbReference type="ARBA" id="ARBA00022842"/>
    </source>
</evidence>
<gene>
    <name evidence="15" type="ORF">COEREDRAFT_80029</name>
</gene>
<evidence type="ECO:0000256" key="1">
    <source>
        <dbReference type="ARBA" id="ARBA00001946"/>
    </source>
</evidence>
<comment type="similarity">
    <text evidence="2">Belongs to the methyltransferase superfamily. HEN1 family.</text>
</comment>
<keyword evidence="6" id="KW-0949">S-adenosyl-L-methionine</keyword>
<dbReference type="SUPFAM" id="SSF53335">
    <property type="entry name" value="S-adenosyl-L-methionine-dependent methyltransferases"/>
    <property type="match status" value="1"/>
</dbReference>
<organism evidence="15 16">
    <name type="scientific">Coemansia reversa (strain ATCC 12441 / NRRL 1564)</name>
    <dbReference type="NCBI Taxonomy" id="763665"/>
    <lineage>
        <taxon>Eukaryota</taxon>
        <taxon>Fungi</taxon>
        <taxon>Fungi incertae sedis</taxon>
        <taxon>Zoopagomycota</taxon>
        <taxon>Kickxellomycotina</taxon>
        <taxon>Kickxellomycetes</taxon>
        <taxon>Kickxellales</taxon>
        <taxon>Kickxellaceae</taxon>
        <taxon>Coemansia</taxon>
    </lineage>
</organism>
<evidence type="ECO:0000259" key="14">
    <source>
        <dbReference type="Pfam" id="PF08242"/>
    </source>
</evidence>
<keyword evidence="9" id="KW-0694">RNA-binding</keyword>
<dbReference type="AlphaFoldDB" id="A0A2G5BGC2"/>
<dbReference type="GO" id="GO:0030422">
    <property type="term" value="P:siRNA processing"/>
    <property type="evidence" value="ECO:0007669"/>
    <property type="project" value="TreeGrafter"/>
</dbReference>
<evidence type="ECO:0000256" key="4">
    <source>
        <dbReference type="ARBA" id="ARBA00022603"/>
    </source>
</evidence>
<evidence type="ECO:0000256" key="6">
    <source>
        <dbReference type="ARBA" id="ARBA00022691"/>
    </source>
</evidence>